<evidence type="ECO:0000313" key="4">
    <source>
        <dbReference type="Proteomes" id="UP000814176"/>
    </source>
</evidence>
<sequence>MTAAAAGIIVFTATDDVPANFIQLLVSSRVIIRSSTPHCGNGTSTLQWRMLSQQLLRRTPFLVTVAALLLLLPICLARRKSPVARSSPACATSSEVAAAASGQQARLSAADTPAESLSRASSVISTTSATSVSKSPTNVDNAGPITGTASTAGTLSATSTTSFARVPSAPSQASSSAQSASVETIINESVVVYDSYLSGHTVYSTAKVFSSVTETVSASGEVITATSLQRVTIPTVSSPLSRQTSSSTGTRTTFAPSQSGTSIEPKPATPNRNTLRIAAALALGSLCILVLGFSLWCWRRRRKRAVLGDAADDSGVFVPYRIVPYTKARSLLADTNRAPSPVTENDIEEELEGVRCSLPKWTIRGARCAA</sequence>
<organism evidence="3 4">
    <name type="scientific">Rhodofomes roseus</name>
    <dbReference type="NCBI Taxonomy" id="34475"/>
    <lineage>
        <taxon>Eukaryota</taxon>
        <taxon>Fungi</taxon>
        <taxon>Dikarya</taxon>
        <taxon>Basidiomycota</taxon>
        <taxon>Agaricomycotina</taxon>
        <taxon>Agaricomycetes</taxon>
        <taxon>Polyporales</taxon>
        <taxon>Rhodofomes</taxon>
    </lineage>
</organism>
<gene>
    <name evidence="3" type="ORF">C8Q71DRAFT_728009</name>
</gene>
<keyword evidence="4" id="KW-1185">Reference proteome</keyword>
<feature type="region of interest" description="Disordered" evidence="1">
    <location>
        <begin position="237"/>
        <end position="269"/>
    </location>
</feature>
<evidence type="ECO:0000256" key="1">
    <source>
        <dbReference type="SAM" id="MobiDB-lite"/>
    </source>
</evidence>
<reference evidence="3 4" key="1">
    <citation type="journal article" date="2021" name="Environ. Microbiol.">
        <title>Gene family expansions and transcriptome signatures uncover fungal adaptations to wood decay.</title>
        <authorList>
            <person name="Hage H."/>
            <person name="Miyauchi S."/>
            <person name="Viragh M."/>
            <person name="Drula E."/>
            <person name="Min B."/>
            <person name="Chaduli D."/>
            <person name="Navarro D."/>
            <person name="Favel A."/>
            <person name="Norest M."/>
            <person name="Lesage-Meessen L."/>
            <person name="Balint B."/>
            <person name="Merenyi Z."/>
            <person name="de Eugenio L."/>
            <person name="Morin E."/>
            <person name="Martinez A.T."/>
            <person name="Baldrian P."/>
            <person name="Stursova M."/>
            <person name="Martinez M.J."/>
            <person name="Novotny C."/>
            <person name="Magnuson J.K."/>
            <person name="Spatafora J.W."/>
            <person name="Maurice S."/>
            <person name="Pangilinan J."/>
            <person name="Andreopoulos W."/>
            <person name="LaButti K."/>
            <person name="Hundley H."/>
            <person name="Na H."/>
            <person name="Kuo A."/>
            <person name="Barry K."/>
            <person name="Lipzen A."/>
            <person name="Henrissat B."/>
            <person name="Riley R."/>
            <person name="Ahrendt S."/>
            <person name="Nagy L.G."/>
            <person name="Grigoriev I.V."/>
            <person name="Martin F."/>
            <person name="Rosso M.N."/>
        </authorList>
    </citation>
    <scope>NUCLEOTIDE SEQUENCE [LARGE SCALE GENOMIC DNA]</scope>
    <source>
        <strain evidence="3 4">CIRM-BRFM 1785</strain>
    </source>
</reference>
<proteinExistence type="predicted"/>
<protein>
    <submittedName>
        <fullName evidence="3">Uncharacterized protein</fullName>
    </submittedName>
</protein>
<keyword evidence="2" id="KW-0812">Transmembrane</keyword>
<feature type="compositionally biased region" description="Low complexity" evidence="1">
    <location>
        <begin position="237"/>
        <end position="253"/>
    </location>
</feature>
<keyword evidence="2" id="KW-1133">Transmembrane helix</keyword>
<dbReference type="GeneID" id="72002644"/>
<name>A0ABQ8JZ73_9APHY</name>
<dbReference type="RefSeq" id="XP_047773037.1">
    <property type="nucleotide sequence ID" value="XM_047921912.1"/>
</dbReference>
<accession>A0ABQ8JZ73</accession>
<evidence type="ECO:0000256" key="2">
    <source>
        <dbReference type="SAM" id="Phobius"/>
    </source>
</evidence>
<feature type="transmembrane region" description="Helical" evidence="2">
    <location>
        <begin position="277"/>
        <end position="298"/>
    </location>
</feature>
<dbReference type="Proteomes" id="UP000814176">
    <property type="component" value="Unassembled WGS sequence"/>
</dbReference>
<feature type="transmembrane region" description="Helical" evidence="2">
    <location>
        <begin position="59"/>
        <end position="79"/>
    </location>
</feature>
<comment type="caution">
    <text evidence="3">The sequence shown here is derived from an EMBL/GenBank/DDBJ whole genome shotgun (WGS) entry which is preliminary data.</text>
</comment>
<dbReference type="EMBL" id="JADCUA010000037">
    <property type="protein sequence ID" value="KAH9829581.1"/>
    <property type="molecule type" value="Genomic_DNA"/>
</dbReference>
<keyword evidence="2" id="KW-0472">Membrane</keyword>
<feature type="region of interest" description="Disordered" evidence="1">
    <location>
        <begin position="129"/>
        <end position="153"/>
    </location>
</feature>
<evidence type="ECO:0000313" key="3">
    <source>
        <dbReference type="EMBL" id="KAH9829581.1"/>
    </source>
</evidence>